<feature type="non-terminal residue" evidence="1">
    <location>
        <position position="1"/>
    </location>
</feature>
<evidence type="ECO:0000313" key="1">
    <source>
        <dbReference type="EMBL" id="RUT67688.1"/>
    </source>
</evidence>
<reference evidence="2" key="1">
    <citation type="journal article" date="2019" name="Syst. Appl. Microbiol.">
        <title>Flavobacterium circumlabens sp. nov. and Flavobacterium cupreum sp. nov., two psychrotrophic species isolated from Antarctic environmental samples.</title>
        <authorList>
            <person name="Kralova S."/>
            <person name="Busse H.-J."/>
            <person name="Svec P."/>
            <person name="Maslanova I."/>
            <person name="Stankova E."/>
            <person name="Bartak M."/>
            <person name="Sedlacek I."/>
        </authorList>
    </citation>
    <scope>NUCLEOTIDE SEQUENCE [LARGE SCALE GENOMIC DNA]</scope>
    <source>
        <strain evidence="2">CCM 8825</strain>
    </source>
</reference>
<dbReference type="InterPro" id="IPR025639">
    <property type="entry name" value="DruA"/>
</dbReference>
<keyword evidence="2" id="KW-1185">Reference proteome</keyword>
<organism evidence="1 2">
    <name type="scientific">Flavobacterium cupreum</name>
    <dbReference type="NCBI Taxonomy" id="2133766"/>
    <lineage>
        <taxon>Bacteria</taxon>
        <taxon>Pseudomonadati</taxon>
        <taxon>Bacteroidota</taxon>
        <taxon>Flavobacteriia</taxon>
        <taxon>Flavobacteriales</taxon>
        <taxon>Flavobacteriaceae</taxon>
        <taxon>Flavobacterium</taxon>
    </lineage>
</organism>
<dbReference type="EMBL" id="QWDM01000049">
    <property type="protein sequence ID" value="RUT67688.1"/>
    <property type="molecule type" value="Genomic_DNA"/>
</dbReference>
<dbReference type="Pfam" id="PF14236">
    <property type="entry name" value="DruA"/>
    <property type="match status" value="1"/>
</dbReference>
<dbReference type="RefSeq" id="WP_127340998.1">
    <property type="nucleotide sequence ID" value="NZ_QWDM01000049.1"/>
</dbReference>
<sequence>FSASALKCAARDTWIGWDYRHQYGRLKLIANNSRFLILPQWHLPNLGTKVLSLCQRRIGSDWLVHFEQPLLLLETFVDASRYRCTVYRAGNWTCVGQTRGHRRVREGYSEGGGTSKLVFVRALRRDARSQLSRPVIEEKYRQEKPKMMLRIEHMSA</sequence>
<comment type="caution">
    <text evidence="1">The sequence shown here is derived from an EMBL/GenBank/DDBJ whole genome shotgun (WGS) entry which is preliminary data.</text>
</comment>
<dbReference type="Proteomes" id="UP000288102">
    <property type="component" value="Unassembled WGS sequence"/>
</dbReference>
<evidence type="ECO:0000313" key="2">
    <source>
        <dbReference type="Proteomes" id="UP000288102"/>
    </source>
</evidence>
<dbReference type="OrthoDB" id="128212at2"/>
<name>A0A433ZZY7_9FLAO</name>
<gene>
    <name evidence="1" type="ORF">D0817_25100</name>
</gene>
<proteinExistence type="predicted"/>
<accession>A0A433ZZY7</accession>
<protein>
    <submittedName>
        <fullName evidence="1">DUF4338 domain-containing protein</fullName>
    </submittedName>
</protein>
<dbReference type="AlphaFoldDB" id="A0A433ZZY7"/>